<dbReference type="eggNOG" id="COG3010">
    <property type="taxonomic scope" value="Bacteria"/>
</dbReference>
<protein>
    <recommendedName>
        <fullName evidence="3">N-acylglucosamine-6-phosphate 2-epimerase</fullName>
    </recommendedName>
</protein>
<dbReference type="RefSeq" id="WP_012003202.1">
    <property type="nucleotide sequence ID" value="NC_009828.1"/>
</dbReference>
<accession>A8F6D7</accession>
<dbReference type="KEGG" id="tle:Tlet_1156"/>
<dbReference type="SUPFAM" id="SSF51391">
    <property type="entry name" value="Thiamin phosphate synthase"/>
    <property type="match status" value="1"/>
</dbReference>
<evidence type="ECO:0000313" key="1">
    <source>
        <dbReference type="EMBL" id="ABV33721.1"/>
    </source>
</evidence>
<proteinExistence type="predicted"/>
<sequence>MLNFHELLSSEKPLLIVSLPENSLDYARAAIDNGADAIKLHVNLKHRVTGQIHTSWKAIKSEVEKIKELNCCMGIVPGTETMASPSEIKEMEDSGFSFFDVYIDYAPLYLLNSNMAKMLALNYTYELYMVKHLVLIGADAVEVSIINPSDYGKPLTLLDITKYKEILSMTELPAFVPTQKKISSTECERLLEMGFRGIIIGPIVTGVNLRDFSKAVREYGKVIHG</sequence>
<dbReference type="OrthoDB" id="369749at2"/>
<organism evidence="1 2">
    <name type="scientific">Pseudothermotoga lettingae (strain ATCC BAA-301 / DSM 14385 / NBRC 107922 / TMO)</name>
    <name type="common">Thermotoga lettingae</name>
    <dbReference type="NCBI Taxonomy" id="416591"/>
    <lineage>
        <taxon>Bacteria</taxon>
        <taxon>Thermotogati</taxon>
        <taxon>Thermotogota</taxon>
        <taxon>Thermotogae</taxon>
        <taxon>Thermotogales</taxon>
        <taxon>Thermotogaceae</taxon>
        <taxon>Pseudothermotoga</taxon>
    </lineage>
</organism>
<dbReference type="EMBL" id="CP000812">
    <property type="protein sequence ID" value="ABV33721.1"/>
    <property type="molecule type" value="Genomic_DNA"/>
</dbReference>
<dbReference type="Proteomes" id="UP000002016">
    <property type="component" value="Chromosome"/>
</dbReference>
<dbReference type="InterPro" id="IPR036206">
    <property type="entry name" value="ThiamineP_synth_sf"/>
</dbReference>
<evidence type="ECO:0000313" key="2">
    <source>
        <dbReference type="Proteomes" id="UP000002016"/>
    </source>
</evidence>
<reference evidence="1 2" key="2">
    <citation type="journal article" date="2009" name="Proc. Natl. Acad. Sci. U.S.A.">
        <title>On the chimeric nature, thermophilic origin, and phylogenetic placement of the Thermotogales.</title>
        <authorList>
            <person name="Zhaxybayeva O."/>
            <person name="Swithers K.S."/>
            <person name="Lapierre P."/>
            <person name="Fournier G.P."/>
            <person name="Bickhart D.M."/>
            <person name="DeBoy R.T."/>
            <person name="Nelson K.E."/>
            <person name="Nesbo C.L."/>
            <person name="Doolittle W.F."/>
            <person name="Gogarten J.P."/>
            <person name="Noll K.M."/>
        </authorList>
    </citation>
    <scope>NUCLEOTIDE SEQUENCE [LARGE SCALE GENOMIC DNA]</scope>
    <source>
        <strain evidence="2">ATCC BAA-301 / DSM 14385 / NBRC 107922 / TMO</strain>
    </source>
</reference>
<dbReference type="AlphaFoldDB" id="A8F6D7"/>
<evidence type="ECO:0008006" key="3">
    <source>
        <dbReference type="Google" id="ProtNLM"/>
    </source>
</evidence>
<name>A8F6D7_PSELT</name>
<reference evidence="1 2" key="1">
    <citation type="submission" date="2007-08" db="EMBL/GenBank/DDBJ databases">
        <title>Complete sequence of Thermotoga lettingae TMO.</title>
        <authorList>
            <consortium name="US DOE Joint Genome Institute"/>
            <person name="Copeland A."/>
            <person name="Lucas S."/>
            <person name="Lapidus A."/>
            <person name="Barry K."/>
            <person name="Glavina del Rio T."/>
            <person name="Dalin E."/>
            <person name="Tice H."/>
            <person name="Pitluck S."/>
            <person name="Foster B."/>
            <person name="Bruce D."/>
            <person name="Schmutz J."/>
            <person name="Larimer F."/>
            <person name="Land M."/>
            <person name="Hauser L."/>
            <person name="Kyrpides N."/>
            <person name="Mikhailova N."/>
            <person name="Nelson K."/>
            <person name="Gogarten J.P."/>
            <person name="Noll K."/>
            <person name="Richardson P."/>
        </authorList>
    </citation>
    <scope>NUCLEOTIDE SEQUENCE [LARGE SCALE GENOMIC DNA]</scope>
    <source>
        <strain evidence="2">ATCC BAA-301 / DSM 14385 / NBRC 107922 / TMO</strain>
    </source>
</reference>
<keyword evidence="2" id="KW-1185">Reference proteome</keyword>
<dbReference type="STRING" id="416591.Tlet_1156"/>
<gene>
    <name evidence="1" type="ordered locus">Tlet_1156</name>
</gene>
<dbReference type="HOGENOM" id="CLU_1198123_0_0_0"/>